<evidence type="ECO:0000256" key="7">
    <source>
        <dbReference type="ARBA" id="ARBA00023136"/>
    </source>
</evidence>
<dbReference type="InterPro" id="IPR045851">
    <property type="entry name" value="AMP-bd_C_sf"/>
</dbReference>
<gene>
    <name evidence="13" type="ORF">MNBD_NITROSPINAE04-1771</name>
</gene>
<protein>
    <submittedName>
        <fullName evidence="13">Flagellar M-ring protein FliF</fullName>
    </submittedName>
</protein>
<organism evidence="13">
    <name type="scientific">hydrothermal vent metagenome</name>
    <dbReference type="NCBI Taxonomy" id="652676"/>
    <lineage>
        <taxon>unclassified sequences</taxon>
        <taxon>metagenomes</taxon>
        <taxon>ecological metagenomes</taxon>
    </lineage>
</organism>
<keyword evidence="7 10" id="KW-0472">Membrane</keyword>
<evidence type="ECO:0000256" key="10">
    <source>
        <dbReference type="SAM" id="Phobius"/>
    </source>
</evidence>
<dbReference type="PRINTS" id="PR01009">
    <property type="entry name" value="FLGMRINGFLIF"/>
</dbReference>
<feature type="region of interest" description="Disordered" evidence="9">
    <location>
        <begin position="170"/>
        <end position="228"/>
    </location>
</feature>
<evidence type="ECO:0000259" key="12">
    <source>
        <dbReference type="Pfam" id="PF08345"/>
    </source>
</evidence>
<evidence type="ECO:0000256" key="3">
    <source>
        <dbReference type="ARBA" id="ARBA00007971"/>
    </source>
</evidence>
<proteinExistence type="inferred from homology"/>
<evidence type="ECO:0000256" key="8">
    <source>
        <dbReference type="ARBA" id="ARBA00023143"/>
    </source>
</evidence>
<dbReference type="AlphaFoldDB" id="A0A3B1C432"/>
<dbReference type="PANTHER" id="PTHR30046">
    <property type="entry name" value="FLAGELLAR M-RING PROTEIN"/>
    <property type="match status" value="1"/>
</dbReference>
<feature type="domain" description="Flagellar M-ring N-terminal" evidence="11">
    <location>
        <begin position="1"/>
        <end position="110"/>
    </location>
</feature>
<dbReference type="EMBL" id="UOGA01000100">
    <property type="protein sequence ID" value="VAX17630.1"/>
    <property type="molecule type" value="Genomic_DNA"/>
</dbReference>
<keyword evidence="13" id="KW-0966">Cell projection</keyword>
<dbReference type="PANTHER" id="PTHR30046:SF0">
    <property type="entry name" value="FLAGELLAR M-RING PROTEIN"/>
    <property type="match status" value="1"/>
</dbReference>
<keyword evidence="4" id="KW-1003">Cell membrane</keyword>
<accession>A0A3B1C432</accession>
<feature type="domain" description="Flagellar M-ring C-terminal" evidence="12">
    <location>
        <begin position="144"/>
        <end position="306"/>
    </location>
</feature>
<dbReference type="GO" id="GO:0003774">
    <property type="term" value="F:cytoskeletal motor activity"/>
    <property type="evidence" value="ECO:0007669"/>
    <property type="project" value="InterPro"/>
</dbReference>
<name>A0A3B1C432_9ZZZZ</name>
<evidence type="ECO:0000256" key="5">
    <source>
        <dbReference type="ARBA" id="ARBA00022692"/>
    </source>
</evidence>
<feature type="compositionally biased region" description="Polar residues" evidence="9">
    <location>
        <begin position="202"/>
        <end position="220"/>
    </location>
</feature>
<evidence type="ECO:0000259" key="11">
    <source>
        <dbReference type="Pfam" id="PF01514"/>
    </source>
</evidence>
<dbReference type="Gene3D" id="3.30.300.30">
    <property type="match status" value="1"/>
</dbReference>
<evidence type="ECO:0000256" key="4">
    <source>
        <dbReference type="ARBA" id="ARBA00022475"/>
    </source>
</evidence>
<evidence type="ECO:0000256" key="9">
    <source>
        <dbReference type="SAM" id="MobiDB-lite"/>
    </source>
</evidence>
<dbReference type="InterPro" id="IPR000067">
    <property type="entry name" value="FlgMring_FliF"/>
</dbReference>
<dbReference type="GO" id="GO:0005886">
    <property type="term" value="C:plasma membrane"/>
    <property type="evidence" value="ECO:0007669"/>
    <property type="project" value="UniProtKB-SubCell"/>
</dbReference>
<dbReference type="InterPro" id="IPR043427">
    <property type="entry name" value="YscJ/FliF"/>
</dbReference>
<dbReference type="Pfam" id="PF08345">
    <property type="entry name" value="YscJ_FliF_C"/>
    <property type="match status" value="1"/>
</dbReference>
<feature type="transmembrane region" description="Helical" evidence="10">
    <location>
        <begin position="333"/>
        <end position="352"/>
    </location>
</feature>
<keyword evidence="13" id="KW-0282">Flagellum</keyword>
<keyword evidence="5 10" id="KW-0812">Transmembrane</keyword>
<sequence>GYEIFDQSTFGMTEFVQKLNYRRALQGELTRTINQFREIQSSRVHLAVPEKRIFTSDSSEPTASIVIKLASGHRLRKNKVQGIVHLVASSVENLLPENVTVVDVDGNVLAGGEPSDEAALLSSNQLEHRSNVEKNMGRRITSMLENIVGRGKVVTRVTADIDFKRTERTEKKFDPASQVARSEQRSESKSVGKQAPVGVPGVQSNIPGAEQSQAATSKPATTNNSSETTNYEINEVTAHIIEQVGAIKRISIAVVVDGKYKEKEGGGKEYSPRSAEEIKQLSDLAKTASGYNEKRGDKIVVESAPFDVSRFEGDIGTAKAQADRQLYADIVKYAGLGILAVVLFVFVARPIIKSITAASSDIETLRQFPQTIEQMEAKYATAEESVDFRTRSRQLIDKDPKAAAEMVREWLRTKR</sequence>
<evidence type="ECO:0000256" key="6">
    <source>
        <dbReference type="ARBA" id="ARBA00022989"/>
    </source>
</evidence>
<dbReference type="GO" id="GO:0009431">
    <property type="term" value="C:bacterial-type flagellum basal body, MS ring"/>
    <property type="evidence" value="ECO:0007669"/>
    <property type="project" value="InterPro"/>
</dbReference>
<dbReference type="GO" id="GO:0071973">
    <property type="term" value="P:bacterial-type flagellum-dependent cell motility"/>
    <property type="evidence" value="ECO:0007669"/>
    <property type="project" value="InterPro"/>
</dbReference>
<evidence type="ECO:0000256" key="2">
    <source>
        <dbReference type="ARBA" id="ARBA00004651"/>
    </source>
</evidence>
<evidence type="ECO:0000256" key="1">
    <source>
        <dbReference type="ARBA" id="ARBA00004117"/>
    </source>
</evidence>
<feature type="non-terminal residue" evidence="13">
    <location>
        <position position="1"/>
    </location>
</feature>
<dbReference type="NCBIfam" id="TIGR00206">
    <property type="entry name" value="fliF"/>
    <property type="match status" value="1"/>
</dbReference>
<reference evidence="13" key="1">
    <citation type="submission" date="2018-06" db="EMBL/GenBank/DDBJ databases">
        <authorList>
            <person name="Zhirakovskaya E."/>
        </authorList>
    </citation>
    <scope>NUCLEOTIDE SEQUENCE</scope>
</reference>
<dbReference type="InterPro" id="IPR006182">
    <property type="entry name" value="FliF_N_dom"/>
</dbReference>
<comment type="similarity">
    <text evidence="3">Belongs to the FliF family.</text>
</comment>
<evidence type="ECO:0000313" key="13">
    <source>
        <dbReference type="EMBL" id="VAX17630.1"/>
    </source>
</evidence>
<dbReference type="InterPro" id="IPR013556">
    <property type="entry name" value="Flag_M-ring_C"/>
</dbReference>
<keyword evidence="8" id="KW-0975">Bacterial flagellum</keyword>
<dbReference type="Pfam" id="PF01514">
    <property type="entry name" value="YscJ_FliF"/>
    <property type="match status" value="1"/>
</dbReference>
<comment type="subcellular location">
    <subcellularLocation>
        <location evidence="1">Bacterial flagellum basal body</location>
    </subcellularLocation>
    <subcellularLocation>
        <location evidence="2">Cell membrane</location>
        <topology evidence="2">Multi-pass membrane protein</topology>
    </subcellularLocation>
</comment>
<keyword evidence="13" id="KW-0969">Cilium</keyword>
<keyword evidence="6 10" id="KW-1133">Transmembrane helix</keyword>